<dbReference type="Gene3D" id="1.20.1740.10">
    <property type="entry name" value="Amino acid/polyamine transporter I"/>
    <property type="match status" value="1"/>
</dbReference>
<dbReference type="GO" id="GO:0015189">
    <property type="term" value="F:L-lysine transmembrane transporter activity"/>
    <property type="evidence" value="ECO:0007669"/>
    <property type="project" value="TreeGrafter"/>
</dbReference>
<dbReference type="AlphaFoldDB" id="A0A0N0PFQ3"/>
<evidence type="ECO:0000256" key="1">
    <source>
        <dbReference type="SAM" id="Phobius"/>
    </source>
</evidence>
<dbReference type="InParanoid" id="A0A0N0PFQ3"/>
<proteinExistence type="predicted"/>
<comment type="caution">
    <text evidence="2">The sequence shown here is derived from an EMBL/GenBank/DDBJ whole genome shotgun (WGS) entry which is preliminary data.</text>
</comment>
<keyword evidence="3" id="KW-1185">Reference proteome</keyword>
<dbReference type="PANTHER" id="PTHR43243">
    <property type="entry name" value="INNER MEMBRANE TRANSPORTER YGJI-RELATED"/>
    <property type="match status" value="1"/>
</dbReference>
<feature type="transmembrane region" description="Helical" evidence="1">
    <location>
        <begin position="57"/>
        <end position="78"/>
    </location>
</feature>
<reference evidence="2 3" key="1">
    <citation type="journal article" date="2015" name="Nat. Commun.">
        <title>Outbred genome sequencing and CRISPR/Cas9 gene editing in butterflies.</title>
        <authorList>
            <person name="Li X."/>
            <person name="Fan D."/>
            <person name="Zhang W."/>
            <person name="Liu G."/>
            <person name="Zhang L."/>
            <person name="Zhao L."/>
            <person name="Fang X."/>
            <person name="Chen L."/>
            <person name="Dong Y."/>
            <person name="Chen Y."/>
            <person name="Ding Y."/>
            <person name="Zhao R."/>
            <person name="Feng M."/>
            <person name="Zhu Y."/>
            <person name="Feng Y."/>
            <person name="Jiang X."/>
            <person name="Zhu D."/>
            <person name="Xiang H."/>
            <person name="Feng X."/>
            <person name="Li S."/>
            <person name="Wang J."/>
            <person name="Zhang G."/>
            <person name="Kronforst M.R."/>
            <person name="Wang W."/>
        </authorList>
    </citation>
    <scope>NUCLEOTIDE SEQUENCE [LARGE SCALE GENOMIC DNA]</scope>
    <source>
        <strain evidence="2">Ya'a_city_454_Pm</strain>
        <tissue evidence="2">Whole body</tissue>
    </source>
</reference>
<sequence length="97" mass="10504">MANYVDSLCNNTLANTMTSIAPINISFLADYPDFFAFALVLLITILLAVGVSESTKINNVFTALNMITVVVVVIAGAMKSKYLISSISIDFKIMFLS</sequence>
<evidence type="ECO:0000313" key="2">
    <source>
        <dbReference type="EMBL" id="KPJ21142.1"/>
    </source>
</evidence>
<dbReference type="Proteomes" id="UP000053240">
    <property type="component" value="Unassembled WGS sequence"/>
</dbReference>
<keyword evidence="1" id="KW-1133">Transmembrane helix</keyword>
<dbReference type="GO" id="GO:0005886">
    <property type="term" value="C:plasma membrane"/>
    <property type="evidence" value="ECO:0007669"/>
    <property type="project" value="TreeGrafter"/>
</dbReference>
<evidence type="ECO:0000313" key="3">
    <source>
        <dbReference type="Proteomes" id="UP000053240"/>
    </source>
</evidence>
<keyword evidence="1" id="KW-0472">Membrane</keyword>
<keyword evidence="1" id="KW-0812">Transmembrane</keyword>
<gene>
    <name evidence="2" type="ORF">RR48_00163</name>
</gene>
<dbReference type="GO" id="GO:0000064">
    <property type="term" value="F:L-ornithine transmembrane transporter activity"/>
    <property type="evidence" value="ECO:0007669"/>
    <property type="project" value="TreeGrafter"/>
</dbReference>
<name>A0A0N0PFQ3_PAPMA</name>
<organism evidence="2 3">
    <name type="scientific">Papilio machaon</name>
    <name type="common">Old World swallowtail butterfly</name>
    <dbReference type="NCBI Taxonomy" id="76193"/>
    <lineage>
        <taxon>Eukaryota</taxon>
        <taxon>Metazoa</taxon>
        <taxon>Ecdysozoa</taxon>
        <taxon>Arthropoda</taxon>
        <taxon>Hexapoda</taxon>
        <taxon>Insecta</taxon>
        <taxon>Pterygota</taxon>
        <taxon>Neoptera</taxon>
        <taxon>Endopterygota</taxon>
        <taxon>Lepidoptera</taxon>
        <taxon>Glossata</taxon>
        <taxon>Ditrysia</taxon>
        <taxon>Papilionoidea</taxon>
        <taxon>Papilionidae</taxon>
        <taxon>Papilioninae</taxon>
        <taxon>Papilio</taxon>
    </lineage>
</organism>
<dbReference type="GO" id="GO:0097638">
    <property type="term" value="P:L-arginine import across plasma membrane"/>
    <property type="evidence" value="ECO:0007669"/>
    <property type="project" value="TreeGrafter"/>
</dbReference>
<accession>A0A0N0PFQ3</accession>
<feature type="transmembrane region" description="Helical" evidence="1">
    <location>
        <begin position="34"/>
        <end position="51"/>
    </location>
</feature>
<dbReference type="PANTHER" id="PTHR43243:SF105">
    <property type="entry name" value="CATIONIC AMINO ACID TRANSPORTER C-TERMINAL DOMAIN-CONTAINING PROTEIN"/>
    <property type="match status" value="1"/>
</dbReference>
<protein>
    <submittedName>
        <fullName evidence="2">Low affinity cationic amino acid transporter 2</fullName>
    </submittedName>
</protein>
<dbReference type="GO" id="GO:0061459">
    <property type="term" value="F:L-arginine transmembrane transporter activity"/>
    <property type="evidence" value="ECO:0007669"/>
    <property type="project" value="TreeGrafter"/>
</dbReference>
<dbReference type="EMBL" id="LADJ01026868">
    <property type="protein sequence ID" value="KPJ21142.1"/>
    <property type="molecule type" value="Genomic_DNA"/>
</dbReference>